<keyword evidence="3" id="KW-1185">Reference proteome</keyword>
<dbReference type="InterPro" id="IPR009078">
    <property type="entry name" value="Ferritin-like_SF"/>
</dbReference>
<dbReference type="Proteomes" id="UP000334820">
    <property type="component" value="Unassembled WGS sequence"/>
</dbReference>
<organism evidence="2 3">
    <name type="scientific">Thermogemmatispora aurantia</name>
    <dbReference type="NCBI Taxonomy" id="2045279"/>
    <lineage>
        <taxon>Bacteria</taxon>
        <taxon>Bacillati</taxon>
        <taxon>Chloroflexota</taxon>
        <taxon>Ktedonobacteria</taxon>
        <taxon>Thermogemmatisporales</taxon>
        <taxon>Thermogemmatisporaceae</taxon>
        <taxon>Thermogemmatispora</taxon>
    </lineage>
</organism>
<evidence type="ECO:0000313" key="2">
    <source>
        <dbReference type="EMBL" id="GER82770.1"/>
    </source>
</evidence>
<dbReference type="Gene3D" id="1.10.620.20">
    <property type="entry name" value="Ribonucleotide Reductase, subunit A"/>
    <property type="match status" value="1"/>
</dbReference>
<protein>
    <submittedName>
        <fullName evidence="2">Uncharacterized protein</fullName>
    </submittedName>
</protein>
<reference evidence="2 3" key="1">
    <citation type="journal article" date="2019" name="Int. J. Syst. Evol. Microbiol.">
        <title>Thermogemmatispora aurantia sp. nov. and Thermogemmatispora argillosa sp. nov., within the class Ktedonobacteria, and emended description of the genus Thermogemmatispora.</title>
        <authorList>
            <person name="Zheng Y."/>
            <person name="Wang C.M."/>
            <person name="Sakai Y."/>
            <person name="Abe K."/>
            <person name="Yokota A."/>
            <person name="Yabe S."/>
        </authorList>
    </citation>
    <scope>NUCLEOTIDE SEQUENCE [LARGE SCALE GENOMIC DNA]</scope>
    <source>
        <strain evidence="2 3">A1-2</strain>
    </source>
</reference>
<dbReference type="SUPFAM" id="SSF47240">
    <property type="entry name" value="Ferritin-like"/>
    <property type="match status" value="1"/>
</dbReference>
<dbReference type="InterPro" id="IPR000358">
    <property type="entry name" value="RNR_small_fam"/>
</dbReference>
<dbReference type="InterPro" id="IPR012348">
    <property type="entry name" value="RNR-like"/>
</dbReference>
<dbReference type="RefSeq" id="WP_151727561.1">
    <property type="nucleotide sequence ID" value="NZ_BKZV01000001.1"/>
</dbReference>
<comment type="caution">
    <text evidence="2">The sequence shown here is derived from an EMBL/GenBank/DDBJ whole genome shotgun (WGS) entry which is preliminary data.</text>
</comment>
<comment type="cofactor">
    <cofactor evidence="1">
        <name>Fe cation</name>
        <dbReference type="ChEBI" id="CHEBI:24875"/>
    </cofactor>
</comment>
<gene>
    <name evidence="2" type="ORF">KTAU_14070</name>
</gene>
<dbReference type="GO" id="GO:0016491">
    <property type="term" value="F:oxidoreductase activity"/>
    <property type="evidence" value="ECO:0007669"/>
    <property type="project" value="InterPro"/>
</dbReference>
<proteinExistence type="predicted"/>
<evidence type="ECO:0000313" key="3">
    <source>
        <dbReference type="Proteomes" id="UP000334820"/>
    </source>
</evidence>
<name>A0A5J4K7U9_9CHLR</name>
<dbReference type="Pfam" id="PF00268">
    <property type="entry name" value="Ribonuc_red_sm"/>
    <property type="match status" value="1"/>
</dbReference>
<sequence length="321" mass="36731">MSNSPHNNSNPLETAPLAQLQGTPIDAVLSIIDQGLVHLPSYRELYYRWERQQWQAQELDFSYDQQQWQSMPPEERQARMYGLSAFFKGEECVTNTLAPYVVAMPDEEMRLFLTTQLVDEARHTVFFDRFFREVLGVEQESLDGALQVAVGYMNEHLRTILIEALAEIAERIRQEPGQLAHLIEGVTLYHIIVEGTMALAGQRSILETYRQFNLFPAFRAGFTAVARDESRHVLFGVKFLRDMIQQDHERAQIVYAAVQKYLPTALAGLTPPEREIPQYLAARVDPWQTPRYAIESLRKKLKGIGLSMELPSVPPPPVFQA</sequence>
<accession>A0A5J4K7U9</accession>
<dbReference type="AlphaFoldDB" id="A0A5J4K7U9"/>
<dbReference type="GO" id="GO:0009263">
    <property type="term" value="P:deoxyribonucleotide biosynthetic process"/>
    <property type="evidence" value="ECO:0007669"/>
    <property type="project" value="InterPro"/>
</dbReference>
<dbReference type="EMBL" id="BKZV01000001">
    <property type="protein sequence ID" value="GER82770.1"/>
    <property type="molecule type" value="Genomic_DNA"/>
</dbReference>
<evidence type="ECO:0000256" key="1">
    <source>
        <dbReference type="ARBA" id="ARBA00001962"/>
    </source>
</evidence>